<reference evidence="4" key="1">
    <citation type="submission" date="2022-10" db="EMBL/GenBank/DDBJ databases">
        <title>Genome assembly of Pristionchus species.</title>
        <authorList>
            <person name="Yoshida K."/>
            <person name="Sommer R.J."/>
        </authorList>
    </citation>
    <scope>NUCLEOTIDE SEQUENCE [LARGE SCALE GENOMIC DNA]</scope>
    <source>
        <strain evidence="4">RS5460</strain>
    </source>
</reference>
<dbReference type="Proteomes" id="UP001328107">
    <property type="component" value="Unassembled WGS sequence"/>
</dbReference>
<gene>
    <name evidence="3" type="ORF">PMAYCL1PPCAC_04949</name>
</gene>
<name>A0AAN4Z7V9_9BILA</name>
<dbReference type="Pfam" id="PF00646">
    <property type="entry name" value="F-box"/>
    <property type="match status" value="1"/>
</dbReference>
<feature type="domain" description="F-box" evidence="2">
    <location>
        <begin position="1"/>
        <end position="36"/>
    </location>
</feature>
<evidence type="ECO:0000313" key="3">
    <source>
        <dbReference type="EMBL" id="GMR34754.1"/>
    </source>
</evidence>
<accession>A0AAN4Z7V9</accession>
<evidence type="ECO:0000313" key="4">
    <source>
        <dbReference type="Proteomes" id="UP001328107"/>
    </source>
</evidence>
<dbReference type="AlphaFoldDB" id="A0AAN4Z7V9"/>
<feature type="region of interest" description="Disordered" evidence="1">
    <location>
        <begin position="310"/>
        <end position="352"/>
    </location>
</feature>
<keyword evidence="4" id="KW-1185">Reference proteome</keyword>
<protein>
    <recommendedName>
        <fullName evidence="2">F-box domain-containing protein</fullName>
    </recommendedName>
</protein>
<evidence type="ECO:0000259" key="2">
    <source>
        <dbReference type="PROSITE" id="PS50181"/>
    </source>
</evidence>
<evidence type="ECO:0000256" key="1">
    <source>
        <dbReference type="SAM" id="MobiDB-lite"/>
    </source>
</evidence>
<proteinExistence type="predicted"/>
<comment type="caution">
    <text evidence="3">The sequence shown here is derived from an EMBL/GenBank/DDBJ whole genome shotgun (WGS) entry which is preliminary data.</text>
</comment>
<organism evidence="3 4">
    <name type="scientific">Pristionchus mayeri</name>
    <dbReference type="NCBI Taxonomy" id="1317129"/>
    <lineage>
        <taxon>Eukaryota</taxon>
        <taxon>Metazoa</taxon>
        <taxon>Ecdysozoa</taxon>
        <taxon>Nematoda</taxon>
        <taxon>Chromadorea</taxon>
        <taxon>Rhabditida</taxon>
        <taxon>Rhabditina</taxon>
        <taxon>Diplogasteromorpha</taxon>
        <taxon>Diplogasteroidea</taxon>
        <taxon>Neodiplogasteridae</taxon>
        <taxon>Pristionchus</taxon>
    </lineage>
</organism>
<dbReference type="PROSITE" id="PS50181">
    <property type="entry name" value="FBOX"/>
    <property type="match status" value="1"/>
</dbReference>
<sequence length="370" mass="41771">MSMDGLPPELIHIITENLTYTDQLALSQISRQFRQFKPAICDIPSFVIFMLDGRLMLCARSLDPLSADQFLSPHPNAERTLRKDAPEGTVNCTRGFTFPPSARYAPLLCAAIRYLEFRDKFPVSLEHLDTIAALLARSSVCKLKLCVDTVGLFHIHKIPSCFPFIRSVEFVLSDNAYYNILAPFMHDGFSAKLARIGVREIILSQGMCCSNVVDGRLYGVSENEYRMERKYRVLVGDNGEESDNERTSSINFIICLFEGGIDKIIVNARSIGKTPTKKEHVDPLLDRLAKLGRSLSLELNSWVDESVEPESRGRRYSWPPMQRRSKALPDGPYTSNDDVEHGRTVTVSRKRSGPRQYEQCISIVYKVPGT</sequence>
<dbReference type="EMBL" id="BTRK01000002">
    <property type="protein sequence ID" value="GMR34754.1"/>
    <property type="molecule type" value="Genomic_DNA"/>
</dbReference>
<dbReference type="InterPro" id="IPR001810">
    <property type="entry name" value="F-box_dom"/>
</dbReference>